<accession>A0A0S3SZH2</accession>
<gene>
    <name evidence="2" type="primary">Vigan.09G177700</name>
    <name evidence="2" type="ORF">VIGAN_09177700</name>
</gene>
<reference evidence="2 3" key="1">
    <citation type="journal article" date="2015" name="Sci. Rep.">
        <title>The power of single molecule real-time sequencing technology in the de novo assembly of a eukaryotic genome.</title>
        <authorList>
            <person name="Sakai H."/>
            <person name="Naito K."/>
            <person name="Ogiso-Tanaka E."/>
            <person name="Takahashi Y."/>
            <person name="Iseki K."/>
            <person name="Muto C."/>
            <person name="Satou K."/>
            <person name="Teruya K."/>
            <person name="Shiroma A."/>
            <person name="Shimoji M."/>
            <person name="Hirano T."/>
            <person name="Itoh T."/>
            <person name="Kaga A."/>
            <person name="Tomooka N."/>
        </authorList>
    </citation>
    <scope>NUCLEOTIDE SEQUENCE [LARGE SCALE GENOMIC DNA]</scope>
    <source>
        <strain evidence="3">cv. Shumari</strain>
    </source>
</reference>
<sequence>VVVISGSEKAAGRVYLHHFFVFFDVAFLLLLYFYSCYNPFSSFSYHSHSPIHHHNHTVFFLSFSLSLTPLEDSRNSWGTQ</sequence>
<proteinExistence type="predicted"/>
<dbReference type="Proteomes" id="UP000291084">
    <property type="component" value="Chromosome 9"/>
</dbReference>
<name>A0A0S3SZH2_PHAAN</name>
<evidence type="ECO:0000256" key="1">
    <source>
        <dbReference type="SAM" id="Phobius"/>
    </source>
</evidence>
<keyword evidence="1" id="KW-0812">Transmembrane</keyword>
<feature type="non-terminal residue" evidence="2">
    <location>
        <position position="1"/>
    </location>
</feature>
<evidence type="ECO:0000313" key="2">
    <source>
        <dbReference type="EMBL" id="BAT98149.1"/>
    </source>
</evidence>
<evidence type="ECO:0000313" key="3">
    <source>
        <dbReference type="Proteomes" id="UP000291084"/>
    </source>
</evidence>
<feature type="transmembrane region" description="Helical" evidence="1">
    <location>
        <begin position="15"/>
        <end position="34"/>
    </location>
</feature>
<organism evidence="2 3">
    <name type="scientific">Vigna angularis var. angularis</name>
    <dbReference type="NCBI Taxonomy" id="157739"/>
    <lineage>
        <taxon>Eukaryota</taxon>
        <taxon>Viridiplantae</taxon>
        <taxon>Streptophyta</taxon>
        <taxon>Embryophyta</taxon>
        <taxon>Tracheophyta</taxon>
        <taxon>Spermatophyta</taxon>
        <taxon>Magnoliopsida</taxon>
        <taxon>eudicotyledons</taxon>
        <taxon>Gunneridae</taxon>
        <taxon>Pentapetalae</taxon>
        <taxon>rosids</taxon>
        <taxon>fabids</taxon>
        <taxon>Fabales</taxon>
        <taxon>Fabaceae</taxon>
        <taxon>Papilionoideae</taxon>
        <taxon>50 kb inversion clade</taxon>
        <taxon>NPAAA clade</taxon>
        <taxon>indigoferoid/millettioid clade</taxon>
        <taxon>Phaseoleae</taxon>
        <taxon>Vigna</taxon>
    </lineage>
</organism>
<keyword evidence="1" id="KW-0472">Membrane</keyword>
<dbReference type="AlphaFoldDB" id="A0A0S3SZH2"/>
<keyword evidence="3" id="KW-1185">Reference proteome</keyword>
<protein>
    <submittedName>
        <fullName evidence="2">Uncharacterized protein</fullName>
    </submittedName>
</protein>
<dbReference type="EMBL" id="AP015042">
    <property type="protein sequence ID" value="BAT98149.1"/>
    <property type="molecule type" value="Genomic_DNA"/>
</dbReference>
<keyword evidence="1" id="KW-1133">Transmembrane helix</keyword>